<protein>
    <recommendedName>
        <fullName evidence="5">G-protein coupled receptors family 1 profile domain-containing protein</fullName>
    </recommendedName>
</protein>
<dbReference type="Proteomes" id="UP001634394">
    <property type="component" value="Unassembled WGS sequence"/>
</dbReference>
<accession>A0ABD3UF19</accession>
<reference evidence="2 4" key="1">
    <citation type="submission" date="2024-11" db="EMBL/GenBank/DDBJ databases">
        <title>Chromosome-level genome assembly of the freshwater bivalve Anodonta woodiana.</title>
        <authorList>
            <person name="Chen X."/>
        </authorList>
    </citation>
    <scope>NUCLEOTIDE SEQUENCE [LARGE SCALE GENOMIC DNA]</scope>
    <source>
        <strain evidence="2">MN2024</strain>
        <tissue evidence="2">Gills</tissue>
    </source>
</reference>
<evidence type="ECO:0000313" key="4">
    <source>
        <dbReference type="Proteomes" id="UP001634394"/>
    </source>
</evidence>
<dbReference type="EMBL" id="JBJQND010000001">
    <property type="protein sequence ID" value="KAL3891623.1"/>
    <property type="molecule type" value="Genomic_DNA"/>
</dbReference>
<organism evidence="2 4">
    <name type="scientific">Sinanodonta woodiana</name>
    <name type="common">Chinese pond mussel</name>
    <name type="synonym">Anodonta woodiana</name>
    <dbReference type="NCBI Taxonomy" id="1069815"/>
    <lineage>
        <taxon>Eukaryota</taxon>
        <taxon>Metazoa</taxon>
        <taxon>Spiralia</taxon>
        <taxon>Lophotrochozoa</taxon>
        <taxon>Mollusca</taxon>
        <taxon>Bivalvia</taxon>
        <taxon>Autobranchia</taxon>
        <taxon>Heteroconchia</taxon>
        <taxon>Palaeoheterodonta</taxon>
        <taxon>Unionida</taxon>
        <taxon>Unionoidea</taxon>
        <taxon>Unionidae</taxon>
        <taxon>Unioninae</taxon>
        <taxon>Sinanodonta</taxon>
    </lineage>
</organism>
<gene>
    <name evidence="3" type="ORF">ACJMK2_003877</name>
    <name evidence="2" type="ORF">ACJMK2_018462</name>
</gene>
<comment type="caution">
    <text evidence="2">The sequence shown here is derived from an EMBL/GenBank/DDBJ whole genome shotgun (WGS) entry which is preliminary data.</text>
</comment>
<dbReference type="AlphaFoldDB" id="A0ABD3UF19"/>
<proteinExistence type="predicted"/>
<name>A0ABD3UF19_SINWO</name>
<keyword evidence="1" id="KW-0472">Membrane</keyword>
<evidence type="ECO:0008006" key="5">
    <source>
        <dbReference type="Google" id="ProtNLM"/>
    </source>
</evidence>
<evidence type="ECO:0000313" key="2">
    <source>
        <dbReference type="EMBL" id="KAL3847557.1"/>
    </source>
</evidence>
<keyword evidence="1" id="KW-0812">Transmembrane</keyword>
<evidence type="ECO:0000313" key="3">
    <source>
        <dbReference type="EMBL" id="KAL3891623.1"/>
    </source>
</evidence>
<keyword evidence="4" id="KW-1185">Reference proteome</keyword>
<evidence type="ECO:0000256" key="1">
    <source>
        <dbReference type="SAM" id="Phobius"/>
    </source>
</evidence>
<feature type="transmembrane region" description="Helical" evidence="1">
    <location>
        <begin position="36"/>
        <end position="59"/>
    </location>
</feature>
<keyword evidence="1" id="KW-1133">Transmembrane helix</keyword>
<dbReference type="SUPFAM" id="SSF81321">
    <property type="entry name" value="Family A G protein-coupled receptor-like"/>
    <property type="match status" value="1"/>
</dbReference>
<sequence length="87" mass="10171">MVTVVYIISFIPHLALKIVAFMKKDFLLNLNFSEAIAYNTCVWSFFVNSVANSFIYGFYDKKFREELKYMYCRGQPKLNINPSTSYG</sequence>
<dbReference type="EMBL" id="JBJQND010000016">
    <property type="protein sequence ID" value="KAL3847557.1"/>
    <property type="molecule type" value="Genomic_DNA"/>
</dbReference>
<dbReference type="Gene3D" id="1.20.1070.10">
    <property type="entry name" value="Rhodopsin 7-helix transmembrane proteins"/>
    <property type="match status" value="1"/>
</dbReference>